<keyword evidence="2" id="KW-1185">Reference proteome</keyword>
<evidence type="ECO:0000313" key="2">
    <source>
        <dbReference type="Proteomes" id="UP000239724"/>
    </source>
</evidence>
<gene>
    <name evidence="1" type="ORF">CCS01_10900</name>
</gene>
<dbReference type="EMBL" id="NHRY01000111">
    <property type="protein sequence ID" value="PPQ34441.1"/>
    <property type="molecule type" value="Genomic_DNA"/>
</dbReference>
<organism evidence="1 2">
    <name type="scientific">Rhodopila globiformis</name>
    <name type="common">Rhodopseudomonas globiformis</name>
    <dbReference type="NCBI Taxonomy" id="1071"/>
    <lineage>
        <taxon>Bacteria</taxon>
        <taxon>Pseudomonadati</taxon>
        <taxon>Pseudomonadota</taxon>
        <taxon>Alphaproteobacteria</taxon>
        <taxon>Acetobacterales</taxon>
        <taxon>Acetobacteraceae</taxon>
        <taxon>Rhodopila</taxon>
    </lineage>
</organism>
<comment type="caution">
    <text evidence="1">The sequence shown here is derived from an EMBL/GenBank/DDBJ whole genome shotgun (WGS) entry which is preliminary data.</text>
</comment>
<proteinExistence type="predicted"/>
<name>A0A2S6NII5_RHOGL</name>
<reference evidence="1 2" key="1">
    <citation type="journal article" date="2018" name="Arch. Microbiol.">
        <title>New insights into the metabolic potential of the phototrophic purple bacterium Rhodopila globiformis DSM 161(T) from its draft genome sequence and evidence for a vanadium-dependent nitrogenase.</title>
        <authorList>
            <person name="Imhoff J.F."/>
            <person name="Rahn T."/>
            <person name="Kunzel S."/>
            <person name="Neulinger S.C."/>
        </authorList>
    </citation>
    <scope>NUCLEOTIDE SEQUENCE [LARGE SCALE GENOMIC DNA]</scope>
    <source>
        <strain evidence="1 2">DSM 161</strain>
    </source>
</reference>
<evidence type="ECO:0000313" key="1">
    <source>
        <dbReference type="EMBL" id="PPQ34441.1"/>
    </source>
</evidence>
<dbReference type="AlphaFoldDB" id="A0A2S6NII5"/>
<dbReference type="Proteomes" id="UP000239724">
    <property type="component" value="Unassembled WGS sequence"/>
</dbReference>
<protein>
    <submittedName>
        <fullName evidence="1">Uncharacterized protein</fullName>
    </submittedName>
</protein>
<accession>A0A2S6NII5</accession>
<sequence>MLLLWTGAADRLAAKGWPKRFTLWDINLGDSAATIPNEYVNYACGTNGGPPSIPLKDFTAFKKCRPDPMGLHEVYFQYDDELEYQARALDIKPEIRMYAGTTIFEFPIVASILFDNDGKVRGERAVTDPRQQVARKRDEFWELGTFLRQRFGDAGWKCVNLPPAGGENPVGGIFIKSNCEKTIGSARLIVDQRFLKKKGQEAIDPVTGKPNLQAFESSTRFEEYDASLPPPADGPK</sequence>